<dbReference type="SUPFAM" id="SSF56112">
    <property type="entry name" value="Protein kinase-like (PK-like)"/>
    <property type="match status" value="1"/>
</dbReference>
<dbReference type="PANTHER" id="PTHR22603:SF66">
    <property type="entry name" value="ETHANOLAMINE KINASE"/>
    <property type="match status" value="1"/>
</dbReference>
<name>A0A7R8H9U5_LEPSM</name>
<evidence type="ECO:0000256" key="1">
    <source>
        <dbReference type="ARBA" id="ARBA00023209"/>
    </source>
</evidence>
<dbReference type="GO" id="GO:0006646">
    <property type="term" value="P:phosphatidylethanolamine biosynthetic process"/>
    <property type="evidence" value="ECO:0007669"/>
    <property type="project" value="TreeGrafter"/>
</dbReference>
<evidence type="ECO:0000256" key="4">
    <source>
        <dbReference type="ARBA" id="ARBA00038211"/>
    </source>
</evidence>
<proteinExistence type="inferred from homology"/>
<dbReference type="PANTHER" id="PTHR22603">
    <property type="entry name" value="CHOLINE/ETHANOALAMINE KINASE"/>
    <property type="match status" value="1"/>
</dbReference>
<keyword evidence="7" id="KW-1185">Reference proteome</keyword>
<comment type="pathway">
    <text evidence="3">Phospholipid metabolism; phosphatidylethanolamine biosynthesis; phosphatidylethanolamine from ethanolamine: step 1/3.</text>
</comment>
<keyword evidence="2" id="KW-1208">Phospholipid metabolism</keyword>
<sequence length="352" mass="41269">MPMLNFDDVYVDSDDYLLAEKTVLELLTRLRPQWHKRDILLIRTGHYGEVAHFQGYTDDSDDAILIKVFKSDLSKRVELNNVELFFYHGLCTKVFATFENGFCMKSLPGLSLNYKFGVDIDIYPLVAKKVGEMHRMMEYLSLSKRPTRKKDDIFVVLSAAISSIPETLTHPEDNLRRHRALPSIKVLRKEILELEMRLSGTSREVYCHGNLRPENIYVNFEESEVYFAELEFAGKNYRGLEVAQHFLSLIGNDLKLVGRDEYVPARDFQFRWCSHYLSGYMGVPIEKVSSLDMEELMREVQEFSLLFCLQEVIWSLTQHQSLKRNHFDTLQYGIQRYQQYIRNKYNIASLII</sequence>
<comment type="similarity">
    <text evidence="4">Belongs to the choline/ethanolamine kinase family.</text>
</comment>
<reference evidence="6" key="1">
    <citation type="submission" date="2021-02" db="EMBL/GenBank/DDBJ databases">
        <authorList>
            <person name="Bekaert M."/>
        </authorList>
    </citation>
    <scope>NUCLEOTIDE SEQUENCE</scope>
    <source>
        <strain evidence="6">IoA-00</strain>
    </source>
</reference>
<dbReference type="OrthoDB" id="10267235at2759"/>
<dbReference type="GO" id="GO:0005737">
    <property type="term" value="C:cytoplasm"/>
    <property type="evidence" value="ECO:0007669"/>
    <property type="project" value="TreeGrafter"/>
</dbReference>
<dbReference type="OMA" id="INMECAG"/>
<keyword evidence="1" id="KW-0594">Phospholipid biosynthesis</keyword>
<keyword evidence="1" id="KW-0444">Lipid biosynthesis</keyword>
<organism evidence="6 7">
    <name type="scientific">Lepeophtheirus salmonis</name>
    <name type="common">Salmon louse</name>
    <name type="synonym">Caligus salmonis</name>
    <dbReference type="NCBI Taxonomy" id="72036"/>
    <lineage>
        <taxon>Eukaryota</taxon>
        <taxon>Metazoa</taxon>
        <taxon>Ecdysozoa</taxon>
        <taxon>Arthropoda</taxon>
        <taxon>Crustacea</taxon>
        <taxon>Multicrustacea</taxon>
        <taxon>Hexanauplia</taxon>
        <taxon>Copepoda</taxon>
        <taxon>Siphonostomatoida</taxon>
        <taxon>Caligidae</taxon>
        <taxon>Lepeophtheirus</taxon>
    </lineage>
</organism>
<protein>
    <recommendedName>
        <fullName evidence="5">ethanolamine kinase</fullName>
        <ecNumber evidence="5">2.7.1.82</ecNumber>
    </recommendedName>
</protein>
<dbReference type="Pfam" id="PF01633">
    <property type="entry name" value="Choline_kinase"/>
    <property type="match status" value="1"/>
</dbReference>
<evidence type="ECO:0000256" key="5">
    <source>
        <dbReference type="ARBA" id="ARBA00038874"/>
    </source>
</evidence>
<keyword evidence="1" id="KW-0443">Lipid metabolism</keyword>
<evidence type="ECO:0000256" key="3">
    <source>
        <dbReference type="ARBA" id="ARBA00037883"/>
    </source>
</evidence>
<evidence type="ECO:0000313" key="7">
    <source>
        <dbReference type="Proteomes" id="UP000675881"/>
    </source>
</evidence>
<evidence type="ECO:0000256" key="2">
    <source>
        <dbReference type="ARBA" id="ARBA00023264"/>
    </source>
</evidence>
<dbReference type="GO" id="GO:0004305">
    <property type="term" value="F:ethanolamine kinase activity"/>
    <property type="evidence" value="ECO:0007669"/>
    <property type="project" value="UniProtKB-EC"/>
</dbReference>
<dbReference type="EMBL" id="HG994584">
    <property type="protein sequence ID" value="CAF2960934.1"/>
    <property type="molecule type" value="Genomic_DNA"/>
</dbReference>
<dbReference type="InterPro" id="IPR011009">
    <property type="entry name" value="Kinase-like_dom_sf"/>
</dbReference>
<evidence type="ECO:0000313" key="6">
    <source>
        <dbReference type="EMBL" id="CAF2960934.1"/>
    </source>
</evidence>
<accession>A0A7R8H9U5</accession>
<dbReference type="EC" id="2.7.1.82" evidence="5"/>
<dbReference type="AlphaFoldDB" id="A0A7R8H9U5"/>
<gene>
    <name evidence="6" type="ORF">LSAA_9493</name>
</gene>
<dbReference type="Gene3D" id="3.90.1200.10">
    <property type="match status" value="1"/>
</dbReference>
<keyword evidence="6" id="KW-0808">Transferase</keyword>
<dbReference type="Proteomes" id="UP000675881">
    <property type="component" value="Chromosome 5"/>
</dbReference>